<dbReference type="InterPro" id="IPR016181">
    <property type="entry name" value="Acyl_CoA_acyltransferase"/>
</dbReference>
<dbReference type="AlphaFoldDB" id="A0A1C0Y7C9"/>
<evidence type="ECO:0000259" key="1">
    <source>
        <dbReference type="PROSITE" id="PS51186"/>
    </source>
</evidence>
<dbReference type="EMBL" id="MASJ01000039">
    <property type="protein sequence ID" value="OCS83045.1"/>
    <property type="molecule type" value="Genomic_DNA"/>
</dbReference>
<keyword evidence="3" id="KW-1185">Reference proteome</keyword>
<evidence type="ECO:0000313" key="3">
    <source>
        <dbReference type="Proteomes" id="UP000093199"/>
    </source>
</evidence>
<organism evidence="2 3">
    <name type="scientific">Caryophanon tenue</name>
    <dbReference type="NCBI Taxonomy" id="33978"/>
    <lineage>
        <taxon>Bacteria</taxon>
        <taxon>Bacillati</taxon>
        <taxon>Bacillota</taxon>
        <taxon>Bacilli</taxon>
        <taxon>Bacillales</taxon>
        <taxon>Caryophanaceae</taxon>
        <taxon>Caryophanon</taxon>
    </lineage>
</organism>
<dbReference type="GO" id="GO:0016747">
    <property type="term" value="F:acyltransferase activity, transferring groups other than amino-acyl groups"/>
    <property type="evidence" value="ECO:0007669"/>
    <property type="project" value="InterPro"/>
</dbReference>
<dbReference type="Proteomes" id="UP000093199">
    <property type="component" value="Unassembled WGS sequence"/>
</dbReference>
<dbReference type="CDD" id="cd04301">
    <property type="entry name" value="NAT_SF"/>
    <property type="match status" value="1"/>
</dbReference>
<protein>
    <recommendedName>
        <fullName evidence="1">N-acetyltransferase domain-containing protein</fullName>
    </recommendedName>
</protein>
<sequence length="169" mass="19631">MIRPIEMKDAESFLALLKEIDQSNVMRQSPGERNMTVDLQLQLISDIIQNPRAVLFVYEEAQQLIGYSICRAETFVRTKHIAEVTIGVSEKFRRKGIAAALMLQIEQWAATVGIHRLECIVFERNEYAQQYLHKMGFTHEGRRVHALYINGDYYDELCYYKLVTPAQET</sequence>
<dbReference type="InterPro" id="IPR000182">
    <property type="entry name" value="GNAT_dom"/>
</dbReference>
<proteinExistence type="predicted"/>
<dbReference type="Pfam" id="PF00583">
    <property type="entry name" value="Acetyltransf_1"/>
    <property type="match status" value="1"/>
</dbReference>
<dbReference type="Gene3D" id="3.40.630.30">
    <property type="match status" value="1"/>
</dbReference>
<dbReference type="STRING" id="33978.A6M13_06485"/>
<gene>
    <name evidence="2" type="ORF">A6M13_06485</name>
</gene>
<dbReference type="SUPFAM" id="SSF55729">
    <property type="entry name" value="Acyl-CoA N-acyltransferases (Nat)"/>
    <property type="match status" value="1"/>
</dbReference>
<dbReference type="PROSITE" id="PS51186">
    <property type="entry name" value="GNAT"/>
    <property type="match status" value="1"/>
</dbReference>
<feature type="domain" description="N-acetyltransferase" evidence="1">
    <location>
        <begin position="1"/>
        <end position="164"/>
    </location>
</feature>
<dbReference type="PANTHER" id="PTHR43072">
    <property type="entry name" value="N-ACETYLTRANSFERASE"/>
    <property type="match status" value="1"/>
</dbReference>
<accession>A0A1C0Y7C9</accession>
<comment type="caution">
    <text evidence="2">The sequence shown here is derived from an EMBL/GenBank/DDBJ whole genome shotgun (WGS) entry which is preliminary data.</text>
</comment>
<evidence type="ECO:0000313" key="2">
    <source>
        <dbReference type="EMBL" id="OCS83045.1"/>
    </source>
</evidence>
<dbReference type="RefSeq" id="WP_066548033.1">
    <property type="nucleotide sequence ID" value="NZ_MASJ01000039.1"/>
</dbReference>
<name>A0A1C0Y7C9_9BACL</name>
<reference evidence="2 3" key="1">
    <citation type="submission" date="2016-07" db="EMBL/GenBank/DDBJ databases">
        <title>Caryophanon tenue genome sequencing.</title>
        <authorList>
            <person name="Verma A."/>
            <person name="Pal Y."/>
            <person name="Krishnamurthi S."/>
        </authorList>
    </citation>
    <scope>NUCLEOTIDE SEQUENCE [LARGE SCALE GENOMIC DNA]</scope>
    <source>
        <strain evidence="2 3">DSM 14152</strain>
    </source>
</reference>